<gene>
    <name evidence="3" type="primary">mgtA_5</name>
    <name evidence="3" type="ORF">GALL_164480</name>
</gene>
<dbReference type="PANTHER" id="PTHR45947">
    <property type="entry name" value="SULFOQUINOVOSYL TRANSFERASE SQD2"/>
    <property type="match status" value="1"/>
</dbReference>
<accession>A0A1J5S0A2</accession>
<proteinExistence type="predicted"/>
<dbReference type="InterPro" id="IPR050194">
    <property type="entry name" value="Glycosyltransferase_grp1"/>
</dbReference>
<keyword evidence="3" id="KW-0808">Transferase</keyword>
<comment type="caution">
    <text evidence="3">The sequence shown here is derived from an EMBL/GenBank/DDBJ whole genome shotgun (WGS) entry which is preliminary data.</text>
</comment>
<dbReference type="PANTHER" id="PTHR45947:SF3">
    <property type="entry name" value="SULFOQUINOVOSYL TRANSFERASE SQD2"/>
    <property type="match status" value="1"/>
</dbReference>
<dbReference type="CDD" id="cd03814">
    <property type="entry name" value="GT4-like"/>
    <property type="match status" value="1"/>
</dbReference>
<keyword evidence="3" id="KW-0328">Glycosyltransferase</keyword>
<dbReference type="InterPro" id="IPR001296">
    <property type="entry name" value="Glyco_trans_1"/>
</dbReference>
<evidence type="ECO:0000259" key="1">
    <source>
        <dbReference type="Pfam" id="PF00534"/>
    </source>
</evidence>
<dbReference type="InterPro" id="IPR028098">
    <property type="entry name" value="Glyco_trans_4-like_N"/>
</dbReference>
<dbReference type="SUPFAM" id="SSF53756">
    <property type="entry name" value="UDP-Glycosyltransferase/glycogen phosphorylase"/>
    <property type="match status" value="1"/>
</dbReference>
<protein>
    <submittedName>
        <fullName evidence="3">GDP-mannose-dependent alpha-mannosyltransferase</fullName>
        <ecNumber evidence="3">2.4.1.-</ecNumber>
    </submittedName>
</protein>
<feature type="domain" description="Glycosyltransferase subfamily 4-like N-terminal" evidence="2">
    <location>
        <begin position="18"/>
        <end position="186"/>
    </location>
</feature>
<evidence type="ECO:0000313" key="3">
    <source>
        <dbReference type="EMBL" id="OIR01546.1"/>
    </source>
</evidence>
<feature type="domain" description="Glycosyl transferase family 1" evidence="1">
    <location>
        <begin position="195"/>
        <end position="354"/>
    </location>
</feature>
<dbReference type="Pfam" id="PF00534">
    <property type="entry name" value="Glycos_transf_1"/>
    <property type="match status" value="1"/>
</dbReference>
<sequence>MRDRLNLAIVTETFPPEVNGVAMTFGVIARELGLRGHRVKVYRPDRVGAEGGDEPAYEVTTLPGFPIPGYPAIRMGYPARNRLAKAWKRARPDLVHVVTEGPLGASAISAARALGVPVTSSFHTNFHSYASHYGLPPLRHLALAWLRRVHNRTRRTFAPTRELCDELALLGFRDLALLSRGVDLRRFSPDRRSAELRTSWGAGPDDLVVLHVGRMAPEKNYPLLFRIYDAMRAANPRLRFVLAGEGPLQETLRKTHPECIFAGFFSREEIGRYYASSDLYVHASTTETFGNVLTEAMASGLAVCGYNYAAAKQFVRHGENGLVAPLGDEAALTHEAVRLVSDTALRDRLRSAAPESLRGQSWERVIERFENDLVNIARQGGSS</sequence>
<evidence type="ECO:0000259" key="2">
    <source>
        <dbReference type="Pfam" id="PF13439"/>
    </source>
</evidence>
<reference evidence="3" key="1">
    <citation type="submission" date="2016-10" db="EMBL/GenBank/DDBJ databases">
        <title>Sequence of Gallionella enrichment culture.</title>
        <authorList>
            <person name="Poehlein A."/>
            <person name="Muehling M."/>
            <person name="Daniel R."/>
        </authorList>
    </citation>
    <scope>NUCLEOTIDE SEQUENCE</scope>
</reference>
<name>A0A1J5S0A2_9ZZZZ</name>
<organism evidence="3">
    <name type="scientific">mine drainage metagenome</name>
    <dbReference type="NCBI Taxonomy" id="410659"/>
    <lineage>
        <taxon>unclassified sequences</taxon>
        <taxon>metagenomes</taxon>
        <taxon>ecological metagenomes</taxon>
    </lineage>
</organism>
<dbReference type="GO" id="GO:0016757">
    <property type="term" value="F:glycosyltransferase activity"/>
    <property type="evidence" value="ECO:0007669"/>
    <property type="project" value="UniProtKB-KW"/>
</dbReference>
<dbReference type="Gene3D" id="3.40.50.2000">
    <property type="entry name" value="Glycogen Phosphorylase B"/>
    <property type="match status" value="2"/>
</dbReference>
<dbReference type="EC" id="2.4.1.-" evidence="3"/>
<dbReference type="EMBL" id="MLJW01000083">
    <property type="protein sequence ID" value="OIR01546.1"/>
    <property type="molecule type" value="Genomic_DNA"/>
</dbReference>
<dbReference type="AlphaFoldDB" id="A0A1J5S0A2"/>
<dbReference type="Pfam" id="PF13439">
    <property type="entry name" value="Glyco_transf_4"/>
    <property type="match status" value="1"/>
</dbReference>